<dbReference type="Proteomes" id="UP000298663">
    <property type="component" value="Unassembled WGS sequence"/>
</dbReference>
<name>A0A4U5LND0_STECR</name>
<evidence type="ECO:0000313" key="3">
    <source>
        <dbReference type="Proteomes" id="UP000298663"/>
    </source>
</evidence>
<comment type="caution">
    <text evidence="2">The sequence shown here is derived from an EMBL/GenBank/DDBJ whole genome shotgun (WGS) entry which is preliminary data.</text>
</comment>
<organism evidence="2 3">
    <name type="scientific">Steinernema carpocapsae</name>
    <name type="common">Entomopathogenic nematode</name>
    <dbReference type="NCBI Taxonomy" id="34508"/>
    <lineage>
        <taxon>Eukaryota</taxon>
        <taxon>Metazoa</taxon>
        <taxon>Ecdysozoa</taxon>
        <taxon>Nematoda</taxon>
        <taxon>Chromadorea</taxon>
        <taxon>Rhabditida</taxon>
        <taxon>Tylenchina</taxon>
        <taxon>Panagrolaimomorpha</taxon>
        <taxon>Strongyloidoidea</taxon>
        <taxon>Steinernematidae</taxon>
        <taxon>Steinernema</taxon>
    </lineage>
</organism>
<proteinExistence type="predicted"/>
<feature type="transmembrane region" description="Helical" evidence="1">
    <location>
        <begin position="26"/>
        <end position="46"/>
    </location>
</feature>
<protein>
    <submittedName>
        <fullName evidence="2">Uncharacterized protein</fullName>
    </submittedName>
</protein>
<reference evidence="2 3" key="2">
    <citation type="journal article" date="2019" name="G3 (Bethesda)">
        <title>Hybrid Assembly of the Genome of the Entomopathogenic Nematode Steinernema carpocapsae Identifies the X-Chromosome.</title>
        <authorList>
            <person name="Serra L."/>
            <person name="Macchietto M."/>
            <person name="Macias-Munoz A."/>
            <person name="McGill C.J."/>
            <person name="Rodriguez I.M."/>
            <person name="Rodriguez B."/>
            <person name="Murad R."/>
            <person name="Mortazavi A."/>
        </authorList>
    </citation>
    <scope>NUCLEOTIDE SEQUENCE [LARGE SCALE GENOMIC DNA]</scope>
    <source>
        <strain evidence="2 3">ALL</strain>
    </source>
</reference>
<keyword evidence="1" id="KW-1133">Transmembrane helix</keyword>
<keyword evidence="1" id="KW-0472">Membrane</keyword>
<reference evidence="2 3" key="1">
    <citation type="journal article" date="2015" name="Genome Biol.">
        <title>Comparative genomics of Steinernema reveals deeply conserved gene regulatory networks.</title>
        <authorList>
            <person name="Dillman A.R."/>
            <person name="Macchietto M."/>
            <person name="Porter C.F."/>
            <person name="Rogers A."/>
            <person name="Williams B."/>
            <person name="Antoshechkin I."/>
            <person name="Lee M.M."/>
            <person name="Goodwin Z."/>
            <person name="Lu X."/>
            <person name="Lewis E.E."/>
            <person name="Goodrich-Blair H."/>
            <person name="Stock S.P."/>
            <person name="Adams B.J."/>
            <person name="Sternberg P.W."/>
            <person name="Mortazavi A."/>
        </authorList>
    </citation>
    <scope>NUCLEOTIDE SEQUENCE [LARGE SCALE GENOMIC DNA]</scope>
    <source>
        <strain evidence="2 3">ALL</strain>
    </source>
</reference>
<sequence length="73" mass="8322">MASRGFEPESKKLEPGSITTRPDRRCFLLFSITFLLFCTASMGIHVDQRLKLYQYANFQPDLNVSPLTPLNKA</sequence>
<dbReference type="AlphaFoldDB" id="A0A4U5LND0"/>
<evidence type="ECO:0000313" key="2">
    <source>
        <dbReference type="EMBL" id="TKR57383.1"/>
    </source>
</evidence>
<keyword evidence="3" id="KW-1185">Reference proteome</keyword>
<evidence type="ECO:0000256" key="1">
    <source>
        <dbReference type="SAM" id="Phobius"/>
    </source>
</evidence>
<accession>A0A4U5LND0</accession>
<dbReference type="EMBL" id="AZBU02000016">
    <property type="protein sequence ID" value="TKR57383.1"/>
    <property type="molecule type" value="Genomic_DNA"/>
</dbReference>
<gene>
    <name evidence="2" type="ORF">L596_030859</name>
</gene>
<keyword evidence="1" id="KW-0812">Transmembrane</keyword>